<keyword evidence="2" id="KW-0812">Transmembrane</keyword>
<feature type="non-terminal residue" evidence="3">
    <location>
        <position position="1"/>
    </location>
</feature>
<sequence>LPSIFCGFLIIRFMSVEVIWLFTSNFKLCFFSKLVHEASEVLMNNETRSQISHVNLRQTLDSLKQRTDSSLDMMIAPNFRLWMLLALILSILLFMTVVVCCFIKLRIPRTKREIELNDVKRKLTRKGSKYHGEEDIQQSALCSRSHTSSDQSEENIIDSSKTPKR</sequence>
<dbReference type="OrthoDB" id="6154284at2759"/>
<reference evidence="3 4" key="1">
    <citation type="submission" date="2015-01" db="EMBL/GenBank/DDBJ databases">
        <title>Evolution of Trichinella species and genotypes.</title>
        <authorList>
            <person name="Korhonen P.K."/>
            <person name="Edoardo P."/>
            <person name="Giuseppe L.R."/>
            <person name="Gasser R.B."/>
        </authorList>
    </citation>
    <scope>NUCLEOTIDE SEQUENCE [LARGE SCALE GENOMIC DNA]</scope>
    <source>
        <strain evidence="3">ISS1029</strain>
    </source>
</reference>
<organism evidence="3 4">
    <name type="scientific">Trichinella zimbabwensis</name>
    <dbReference type="NCBI Taxonomy" id="268475"/>
    <lineage>
        <taxon>Eukaryota</taxon>
        <taxon>Metazoa</taxon>
        <taxon>Ecdysozoa</taxon>
        <taxon>Nematoda</taxon>
        <taxon>Enoplea</taxon>
        <taxon>Dorylaimia</taxon>
        <taxon>Trichinellida</taxon>
        <taxon>Trichinellidae</taxon>
        <taxon>Trichinella</taxon>
    </lineage>
</organism>
<feature type="region of interest" description="Disordered" evidence="1">
    <location>
        <begin position="127"/>
        <end position="165"/>
    </location>
</feature>
<dbReference type="PANTHER" id="PTHR28635:SF1">
    <property type="entry name" value="TRANSMEMBRANE INNER EAR EXPRESSED PROTEIN"/>
    <property type="match status" value="1"/>
</dbReference>
<dbReference type="EMBL" id="JYDP01000008">
    <property type="protein sequence ID" value="KRZ17014.1"/>
    <property type="molecule type" value="Genomic_DNA"/>
</dbReference>
<accession>A0A0V1I2L3</accession>
<dbReference type="Pfam" id="PF16038">
    <property type="entry name" value="TMIE"/>
    <property type="match status" value="1"/>
</dbReference>
<name>A0A0V1I2L3_9BILA</name>
<evidence type="ECO:0000313" key="4">
    <source>
        <dbReference type="Proteomes" id="UP000055024"/>
    </source>
</evidence>
<dbReference type="AlphaFoldDB" id="A0A0V1I2L3"/>
<dbReference type="Proteomes" id="UP000055024">
    <property type="component" value="Unassembled WGS sequence"/>
</dbReference>
<dbReference type="PANTHER" id="PTHR28635">
    <property type="entry name" value="TRANSMEMBRANE INNER EAR EXPRESSED PROTEIN"/>
    <property type="match status" value="1"/>
</dbReference>
<evidence type="ECO:0000256" key="2">
    <source>
        <dbReference type="SAM" id="Phobius"/>
    </source>
</evidence>
<keyword evidence="2" id="KW-1133">Transmembrane helix</keyword>
<keyword evidence="2" id="KW-0472">Membrane</keyword>
<keyword evidence="4" id="KW-1185">Reference proteome</keyword>
<feature type="compositionally biased region" description="Polar residues" evidence="1">
    <location>
        <begin position="137"/>
        <end position="150"/>
    </location>
</feature>
<gene>
    <name evidence="3" type="ORF">T11_7231</name>
</gene>
<evidence type="ECO:0000313" key="3">
    <source>
        <dbReference type="EMBL" id="KRZ17014.1"/>
    </source>
</evidence>
<evidence type="ECO:0000256" key="1">
    <source>
        <dbReference type="SAM" id="MobiDB-lite"/>
    </source>
</evidence>
<feature type="transmembrane region" description="Helical" evidence="2">
    <location>
        <begin position="81"/>
        <end position="103"/>
    </location>
</feature>
<comment type="caution">
    <text evidence="3">The sequence shown here is derived from an EMBL/GenBank/DDBJ whole genome shotgun (WGS) entry which is preliminary data.</text>
</comment>
<protein>
    <submittedName>
        <fullName evidence="3">Uncharacterized protein</fullName>
    </submittedName>
</protein>
<dbReference type="InterPro" id="IPR032006">
    <property type="entry name" value="TMIE"/>
</dbReference>
<proteinExistence type="predicted"/>